<keyword evidence="3" id="KW-1185">Reference proteome</keyword>
<evidence type="ECO:0000313" key="2">
    <source>
        <dbReference type="EMBL" id="MFD0990763.1"/>
    </source>
</evidence>
<keyword evidence="1" id="KW-1133">Transmembrane helix</keyword>
<comment type="caution">
    <text evidence="2">The sequence shown here is derived from an EMBL/GenBank/DDBJ whole genome shotgun (WGS) entry which is preliminary data.</text>
</comment>
<feature type="transmembrane region" description="Helical" evidence="1">
    <location>
        <begin position="25"/>
        <end position="47"/>
    </location>
</feature>
<feature type="transmembrane region" description="Helical" evidence="1">
    <location>
        <begin position="90"/>
        <end position="112"/>
    </location>
</feature>
<dbReference type="EMBL" id="JBHTJI010000019">
    <property type="protein sequence ID" value="MFD0990763.1"/>
    <property type="molecule type" value="Genomic_DNA"/>
</dbReference>
<accession>A0ABW3JJU0</accession>
<sequence length="154" mass="17874">VAHNFRKNLNTKMTREYLSKNPKELFWLFWLGIPFLIWIYSIGIELNKKTPESGKLNKIIMIGLVAYPIIYVPIGLTLLISGIADMNAILPFHFGAMVCVFILMILTSITIIKFEKAEKLKQSNGIGLFFGIWYFIIGVWYIQPKLNEYIKRIK</sequence>
<name>A0ABW3JJU0_9FLAO</name>
<evidence type="ECO:0000256" key="1">
    <source>
        <dbReference type="SAM" id="Phobius"/>
    </source>
</evidence>
<feature type="transmembrane region" description="Helical" evidence="1">
    <location>
        <begin position="59"/>
        <end position="84"/>
    </location>
</feature>
<proteinExistence type="predicted"/>
<dbReference type="Proteomes" id="UP001597061">
    <property type="component" value="Unassembled WGS sequence"/>
</dbReference>
<dbReference type="RefSeq" id="WP_379926408.1">
    <property type="nucleotide sequence ID" value="NZ_JBHTJI010000019.1"/>
</dbReference>
<reference evidence="3" key="1">
    <citation type="journal article" date="2019" name="Int. J. Syst. Evol. Microbiol.">
        <title>The Global Catalogue of Microorganisms (GCM) 10K type strain sequencing project: providing services to taxonomists for standard genome sequencing and annotation.</title>
        <authorList>
            <consortium name="The Broad Institute Genomics Platform"/>
            <consortium name="The Broad Institute Genome Sequencing Center for Infectious Disease"/>
            <person name="Wu L."/>
            <person name="Ma J."/>
        </authorList>
    </citation>
    <scope>NUCLEOTIDE SEQUENCE [LARGE SCALE GENOMIC DNA]</scope>
    <source>
        <strain evidence="3">CCUG 62414</strain>
    </source>
</reference>
<feature type="non-terminal residue" evidence="2">
    <location>
        <position position="1"/>
    </location>
</feature>
<keyword evidence="1" id="KW-0472">Membrane</keyword>
<protein>
    <submittedName>
        <fullName evidence="2">Uncharacterized protein</fullName>
    </submittedName>
</protein>
<organism evidence="2 3">
    <name type="scientific">Mariniflexile jejuense</name>
    <dbReference type="NCBI Taxonomy" id="1173582"/>
    <lineage>
        <taxon>Bacteria</taxon>
        <taxon>Pseudomonadati</taxon>
        <taxon>Bacteroidota</taxon>
        <taxon>Flavobacteriia</taxon>
        <taxon>Flavobacteriales</taxon>
        <taxon>Flavobacteriaceae</taxon>
        <taxon>Mariniflexile</taxon>
    </lineage>
</organism>
<gene>
    <name evidence="2" type="ORF">ACFQ1R_11695</name>
</gene>
<feature type="transmembrane region" description="Helical" evidence="1">
    <location>
        <begin position="124"/>
        <end position="142"/>
    </location>
</feature>
<keyword evidence="1" id="KW-0812">Transmembrane</keyword>
<evidence type="ECO:0000313" key="3">
    <source>
        <dbReference type="Proteomes" id="UP001597061"/>
    </source>
</evidence>